<dbReference type="AlphaFoldDB" id="A0A6A9QUS3"/>
<evidence type="ECO:0000313" key="2">
    <source>
        <dbReference type="Proteomes" id="UP000470772"/>
    </source>
</evidence>
<dbReference type="EMBL" id="WGGD01000005">
    <property type="protein sequence ID" value="MUN28842.1"/>
    <property type="molecule type" value="Genomic_DNA"/>
</dbReference>
<name>A0A6A9QUS3_SULME</name>
<dbReference type="OrthoDB" id="379537at2157"/>
<gene>
    <name evidence="1" type="ORF">GC250_05180</name>
</gene>
<protein>
    <submittedName>
        <fullName evidence="1">Uncharacterized protein</fullName>
    </submittedName>
</protein>
<dbReference type="RefSeq" id="WP_054837628.1">
    <property type="nucleotide sequence ID" value="NZ_BBBY01000001.1"/>
</dbReference>
<reference evidence="1 2" key="1">
    <citation type="submission" date="2019-10" db="EMBL/GenBank/DDBJ databases">
        <title>Sequencing and Assembly of Multiple Reported Metal-Biooxidizing Members of the Extremely Thermoacidophilic Archaeal Family Sulfolobaceae.</title>
        <authorList>
            <person name="Counts J.A."/>
            <person name="Kelly R.M."/>
        </authorList>
    </citation>
    <scope>NUCLEOTIDE SEQUENCE [LARGE SCALE GENOMIC DNA]</scope>
    <source>
        <strain evidence="1 2">DSM 6482</strain>
    </source>
</reference>
<sequence length="72" mass="7924">MSSKDVLDSRSLAAFLSSMAGIMNKGDKIEVIVYSKDIESCPEITMSHDFAIIDGDEIGENKVKLVLEFKGR</sequence>
<accession>A0A6A9QUS3</accession>
<proteinExistence type="predicted"/>
<organism evidence="1 2">
    <name type="scientific">Sulfuracidifex metallicus DSM 6482 = JCM 9184</name>
    <dbReference type="NCBI Taxonomy" id="523847"/>
    <lineage>
        <taxon>Archaea</taxon>
        <taxon>Thermoproteota</taxon>
        <taxon>Thermoprotei</taxon>
        <taxon>Sulfolobales</taxon>
        <taxon>Sulfolobaceae</taxon>
        <taxon>Sulfuracidifex</taxon>
    </lineage>
</organism>
<dbReference type="Proteomes" id="UP000470772">
    <property type="component" value="Unassembled WGS sequence"/>
</dbReference>
<evidence type="ECO:0000313" key="1">
    <source>
        <dbReference type="EMBL" id="MUN28842.1"/>
    </source>
</evidence>
<comment type="caution">
    <text evidence="1">The sequence shown here is derived from an EMBL/GenBank/DDBJ whole genome shotgun (WGS) entry which is preliminary data.</text>
</comment>
<keyword evidence="2" id="KW-1185">Reference proteome</keyword>